<dbReference type="EMBL" id="KN847529">
    <property type="protein sequence ID" value="KIW09351.1"/>
    <property type="molecule type" value="Genomic_DNA"/>
</dbReference>
<dbReference type="AlphaFoldDB" id="A0A0D1Y2S9"/>
<dbReference type="PANTHER" id="PTHR48418:SF1">
    <property type="entry name" value="TRNA WYBUTOSINE-SYNTHESIZING PROTEIN 3"/>
    <property type="match status" value="1"/>
</dbReference>
<dbReference type="GO" id="GO:0008168">
    <property type="term" value="F:methyltransferase activity"/>
    <property type="evidence" value="ECO:0007669"/>
    <property type="project" value="UniProtKB-KW"/>
</dbReference>
<evidence type="ECO:0000313" key="11">
    <source>
        <dbReference type="EMBL" id="KIW09351.1"/>
    </source>
</evidence>
<dbReference type="VEuPathDB" id="FungiDB:PV09_00251"/>
<evidence type="ECO:0000256" key="3">
    <source>
        <dbReference type="ARBA" id="ARBA00022603"/>
    </source>
</evidence>
<dbReference type="GO" id="GO:0032259">
    <property type="term" value="P:methylation"/>
    <property type="evidence" value="ECO:0007669"/>
    <property type="project" value="UniProtKB-KW"/>
</dbReference>
<dbReference type="PANTHER" id="PTHR48418">
    <property type="entry name" value="TRNA WYBUTOSINE-SYNTHESIZING PROTEIN 3"/>
    <property type="match status" value="1"/>
</dbReference>
<dbReference type="STRING" id="253628.A0A0D1Y2S9"/>
<dbReference type="OrthoDB" id="263283at2759"/>
<dbReference type="Pfam" id="PF02676">
    <property type="entry name" value="TYW3"/>
    <property type="match status" value="1"/>
</dbReference>
<evidence type="ECO:0000259" key="10">
    <source>
        <dbReference type="Pfam" id="PF02676"/>
    </source>
</evidence>
<organism evidence="11 12">
    <name type="scientific">Verruconis gallopava</name>
    <dbReference type="NCBI Taxonomy" id="253628"/>
    <lineage>
        <taxon>Eukaryota</taxon>
        <taxon>Fungi</taxon>
        <taxon>Dikarya</taxon>
        <taxon>Ascomycota</taxon>
        <taxon>Pezizomycotina</taxon>
        <taxon>Dothideomycetes</taxon>
        <taxon>Pleosporomycetidae</taxon>
        <taxon>Venturiales</taxon>
        <taxon>Sympoventuriaceae</taxon>
        <taxon>Verruconis</taxon>
    </lineage>
</organism>
<comment type="catalytic activity">
    <reaction evidence="8">
        <text>4-demethyl-7-[(3S)-3-amino-3-carboxypropyl]wyosine(37) in tRNA(Phe) + S-adenosyl-L-methionine = 7-[(3S)-3-amino-3-carboxypropyl]wyosine(37) in tRNA(Phe) + S-adenosyl-L-homocysteine + H(+)</text>
        <dbReference type="Rhea" id="RHEA:36635"/>
        <dbReference type="Rhea" id="RHEA-COMP:10378"/>
        <dbReference type="Rhea" id="RHEA-COMP:10379"/>
        <dbReference type="ChEBI" id="CHEBI:15378"/>
        <dbReference type="ChEBI" id="CHEBI:57856"/>
        <dbReference type="ChEBI" id="CHEBI:59789"/>
        <dbReference type="ChEBI" id="CHEBI:73543"/>
        <dbReference type="ChEBI" id="CHEBI:73550"/>
        <dbReference type="EC" id="2.1.1.282"/>
    </reaction>
</comment>
<protein>
    <recommendedName>
        <fullName evidence="2">tRNA(Phe) 7-[(3-amino-3-carboxypropyl)-4-demethylwyosine(37)-N(4)]-methyltransferase</fullName>
        <ecNumber evidence="2">2.1.1.282</ecNumber>
    </recommendedName>
    <alternativeName>
        <fullName evidence="7">tRNA(Phe) 7-((3-amino-3-carboxypropyl)-4-demethylwyosine(37)-N(4))-methyltransferase</fullName>
    </alternativeName>
</protein>
<evidence type="ECO:0000256" key="8">
    <source>
        <dbReference type="ARBA" id="ARBA00049202"/>
    </source>
</evidence>
<evidence type="ECO:0000256" key="6">
    <source>
        <dbReference type="ARBA" id="ARBA00022694"/>
    </source>
</evidence>
<dbReference type="GeneID" id="27308224"/>
<evidence type="ECO:0000256" key="2">
    <source>
        <dbReference type="ARBA" id="ARBA00012750"/>
    </source>
</evidence>
<dbReference type="Gene3D" id="3.30.1960.10">
    <property type="entry name" value="tRNA wybutosine-synthesizing-like"/>
    <property type="match status" value="1"/>
</dbReference>
<evidence type="ECO:0000256" key="5">
    <source>
        <dbReference type="ARBA" id="ARBA00022691"/>
    </source>
</evidence>
<sequence length="295" mass="32256">MSTAFEERKIRIITELEVPEEEYNDLSPKGSIDIGIRELLGEINAIKTLVTTSSCAGRVSIYVEGKKRQVDAANSNEQAVKIISSSGGKGGGRWLFVSHDPIAETTSLCQLFGLSMKQGIRLSDLTNDTPLIHMKFEAMILHMLTASLEDASKVLTAASSAGFRESGAMGFSANKDGSITPMVAVRSNGLGLDSVIGYIDENGDPVCIVSEDHLRLLTRIANDRFRVNSERISRFRKEVLDTYSAHPASAKSQREDAEARRARKRAEGLARQAEQRVKQEAKYSSSDGMDLNFPG</sequence>
<dbReference type="EC" id="2.1.1.282" evidence="2"/>
<proteinExistence type="inferred from homology"/>
<evidence type="ECO:0000313" key="12">
    <source>
        <dbReference type="Proteomes" id="UP000053259"/>
    </source>
</evidence>
<keyword evidence="5" id="KW-0949">S-adenosyl-L-methionine</keyword>
<dbReference type="InterPro" id="IPR003827">
    <property type="entry name" value="tRNA_yW-synthesising"/>
</dbReference>
<dbReference type="InterPro" id="IPR036602">
    <property type="entry name" value="tRNA_yW-synthesising-like_sf"/>
</dbReference>
<keyword evidence="12" id="KW-1185">Reference proteome</keyword>
<dbReference type="FunCoup" id="A0A0D1Y2S9">
    <property type="interactions" value="51"/>
</dbReference>
<evidence type="ECO:0000256" key="4">
    <source>
        <dbReference type="ARBA" id="ARBA00022679"/>
    </source>
</evidence>
<dbReference type="GO" id="GO:0008033">
    <property type="term" value="P:tRNA processing"/>
    <property type="evidence" value="ECO:0007669"/>
    <property type="project" value="UniProtKB-KW"/>
</dbReference>
<dbReference type="InParanoid" id="A0A0D1Y2S9"/>
<evidence type="ECO:0000256" key="7">
    <source>
        <dbReference type="ARBA" id="ARBA00030554"/>
    </source>
</evidence>
<name>A0A0D1Y2S9_9PEZI</name>
<dbReference type="HOGENOM" id="CLU_047426_0_1_1"/>
<comment type="similarity">
    <text evidence="1">Belongs to the TYW3 family.</text>
</comment>
<evidence type="ECO:0000256" key="1">
    <source>
        <dbReference type="ARBA" id="ARBA00008569"/>
    </source>
</evidence>
<keyword evidence="3" id="KW-0489">Methyltransferase</keyword>
<gene>
    <name evidence="11" type="ORF">PV09_00251</name>
</gene>
<dbReference type="Proteomes" id="UP000053259">
    <property type="component" value="Unassembled WGS sequence"/>
</dbReference>
<feature type="compositionally biased region" description="Basic and acidic residues" evidence="9">
    <location>
        <begin position="252"/>
        <end position="281"/>
    </location>
</feature>
<feature type="domain" description="tRNA wybutosine-synthesizing protein" evidence="10">
    <location>
        <begin position="7"/>
        <end position="239"/>
    </location>
</feature>
<dbReference type="RefSeq" id="XP_016219220.1">
    <property type="nucleotide sequence ID" value="XM_016352963.1"/>
</dbReference>
<evidence type="ECO:0000256" key="9">
    <source>
        <dbReference type="SAM" id="MobiDB-lite"/>
    </source>
</evidence>
<keyword evidence="4" id="KW-0808">Transferase</keyword>
<keyword evidence="6" id="KW-0819">tRNA processing</keyword>
<dbReference type="SUPFAM" id="SSF111278">
    <property type="entry name" value="SSo0622-like"/>
    <property type="match status" value="1"/>
</dbReference>
<reference evidence="11 12" key="1">
    <citation type="submission" date="2015-01" db="EMBL/GenBank/DDBJ databases">
        <title>The Genome Sequence of Ochroconis gallopava CBS43764.</title>
        <authorList>
            <consortium name="The Broad Institute Genomics Platform"/>
            <person name="Cuomo C."/>
            <person name="de Hoog S."/>
            <person name="Gorbushina A."/>
            <person name="Stielow B."/>
            <person name="Teixiera M."/>
            <person name="Abouelleil A."/>
            <person name="Chapman S.B."/>
            <person name="Priest M."/>
            <person name="Young S.K."/>
            <person name="Wortman J."/>
            <person name="Nusbaum C."/>
            <person name="Birren B."/>
        </authorList>
    </citation>
    <scope>NUCLEOTIDE SEQUENCE [LARGE SCALE GENOMIC DNA]</scope>
    <source>
        <strain evidence="11 12">CBS 43764</strain>
    </source>
</reference>
<accession>A0A0D1Y2S9</accession>
<feature type="region of interest" description="Disordered" evidence="9">
    <location>
        <begin position="244"/>
        <end position="295"/>
    </location>
</feature>